<dbReference type="InterPro" id="IPR036291">
    <property type="entry name" value="NAD(P)-bd_dom_sf"/>
</dbReference>
<feature type="domain" description="NmrA-like" evidence="1">
    <location>
        <begin position="3"/>
        <end position="83"/>
    </location>
</feature>
<dbReference type="PANTHER" id="PTHR43349">
    <property type="entry name" value="PINORESINOL REDUCTASE-RELATED"/>
    <property type="match status" value="1"/>
</dbReference>
<sequence>MASSRILVIGGTGRLGRHLVTASLDAGHPTAVLVRRPATAGARADSPVKAKLIEELCDNGARLVCGDVNDHDILVAAIKNADVLAEQMLEPARSILGAKLRVREALRASGISHTIVCGYLVHGFLLPKAGNPEADGPPVTTATIFGDGKQKGLYMHET</sequence>
<dbReference type="Gene3D" id="3.90.25.10">
    <property type="entry name" value="UDP-galactose 4-epimerase, domain 1"/>
    <property type="match status" value="1"/>
</dbReference>
<evidence type="ECO:0000259" key="1">
    <source>
        <dbReference type="Pfam" id="PF05368"/>
    </source>
</evidence>
<proteinExistence type="predicted"/>
<evidence type="ECO:0000313" key="2">
    <source>
        <dbReference type="EnsemblPlants" id="ONIVA01G11300.1"/>
    </source>
</evidence>
<dbReference type="EnsemblPlants" id="ONIVA01G11300.1">
    <property type="protein sequence ID" value="ONIVA01G11300.1"/>
    <property type="gene ID" value="ONIVA01G11300"/>
</dbReference>
<reference evidence="2" key="2">
    <citation type="submission" date="2018-04" db="EMBL/GenBank/DDBJ databases">
        <title>OnivRS2 (Oryza nivara Reference Sequence Version 2).</title>
        <authorList>
            <person name="Zhang J."/>
            <person name="Kudrna D."/>
            <person name="Lee S."/>
            <person name="Talag J."/>
            <person name="Rajasekar S."/>
            <person name="Welchert J."/>
            <person name="Hsing Y.-I."/>
            <person name="Wing R.A."/>
        </authorList>
    </citation>
    <scope>NUCLEOTIDE SEQUENCE [LARGE SCALE GENOMIC DNA]</scope>
</reference>
<dbReference type="InterPro" id="IPR050608">
    <property type="entry name" value="NmrA-type/Isoflavone_red_sf"/>
</dbReference>
<dbReference type="PANTHER" id="PTHR43349:SF30">
    <property type="entry name" value="NMRA-LIKE DOMAIN-CONTAINING PROTEIN"/>
    <property type="match status" value="1"/>
</dbReference>
<keyword evidence="3" id="KW-1185">Reference proteome</keyword>
<dbReference type="OMA" id="KSKQMSH"/>
<dbReference type="Proteomes" id="UP000006591">
    <property type="component" value="Chromosome 1"/>
</dbReference>
<reference evidence="2" key="1">
    <citation type="submission" date="2015-04" db="UniProtKB">
        <authorList>
            <consortium name="EnsemblPlants"/>
        </authorList>
    </citation>
    <scope>IDENTIFICATION</scope>
    <source>
        <strain evidence="2">SL10</strain>
    </source>
</reference>
<dbReference type="AlphaFoldDB" id="A0A0E0FJ85"/>
<dbReference type="HOGENOM" id="CLU_1672097_0_0_1"/>
<dbReference type="InterPro" id="IPR008030">
    <property type="entry name" value="NmrA-like"/>
</dbReference>
<evidence type="ECO:0000313" key="3">
    <source>
        <dbReference type="Proteomes" id="UP000006591"/>
    </source>
</evidence>
<organism evidence="2">
    <name type="scientific">Oryza nivara</name>
    <name type="common">Indian wild rice</name>
    <name type="synonym">Oryza sativa f. spontanea</name>
    <dbReference type="NCBI Taxonomy" id="4536"/>
    <lineage>
        <taxon>Eukaryota</taxon>
        <taxon>Viridiplantae</taxon>
        <taxon>Streptophyta</taxon>
        <taxon>Embryophyta</taxon>
        <taxon>Tracheophyta</taxon>
        <taxon>Spermatophyta</taxon>
        <taxon>Magnoliopsida</taxon>
        <taxon>Liliopsida</taxon>
        <taxon>Poales</taxon>
        <taxon>Poaceae</taxon>
        <taxon>BOP clade</taxon>
        <taxon>Oryzoideae</taxon>
        <taxon>Oryzeae</taxon>
        <taxon>Oryzinae</taxon>
        <taxon>Oryza</taxon>
    </lineage>
</organism>
<dbReference type="Gene3D" id="3.40.50.720">
    <property type="entry name" value="NAD(P)-binding Rossmann-like Domain"/>
    <property type="match status" value="2"/>
</dbReference>
<dbReference type="SUPFAM" id="SSF51735">
    <property type="entry name" value="NAD(P)-binding Rossmann-fold domains"/>
    <property type="match status" value="1"/>
</dbReference>
<dbReference type="Gramene" id="ONIVA01G11300.1">
    <property type="protein sequence ID" value="ONIVA01G11300.1"/>
    <property type="gene ID" value="ONIVA01G11300"/>
</dbReference>
<dbReference type="eggNOG" id="ENOG502QPMY">
    <property type="taxonomic scope" value="Eukaryota"/>
</dbReference>
<dbReference type="Pfam" id="PF05368">
    <property type="entry name" value="NmrA"/>
    <property type="match status" value="1"/>
</dbReference>
<dbReference type="STRING" id="4536.A0A0E0FJ85"/>
<protein>
    <recommendedName>
        <fullName evidence="1">NmrA-like domain-containing protein</fullName>
    </recommendedName>
</protein>
<accession>A0A0E0FJ85</accession>
<name>A0A0E0FJ85_ORYNI</name>